<organism evidence="1 2">
    <name type="scientific">Araneus ventricosus</name>
    <name type="common">Orbweaver spider</name>
    <name type="synonym">Epeira ventricosa</name>
    <dbReference type="NCBI Taxonomy" id="182803"/>
    <lineage>
        <taxon>Eukaryota</taxon>
        <taxon>Metazoa</taxon>
        <taxon>Ecdysozoa</taxon>
        <taxon>Arthropoda</taxon>
        <taxon>Chelicerata</taxon>
        <taxon>Arachnida</taxon>
        <taxon>Araneae</taxon>
        <taxon>Araneomorphae</taxon>
        <taxon>Entelegynae</taxon>
        <taxon>Araneoidea</taxon>
        <taxon>Araneidae</taxon>
        <taxon>Araneus</taxon>
    </lineage>
</organism>
<gene>
    <name evidence="1" type="ORF">AVEN_30835_1</name>
</gene>
<name>A0A4Y2PUD2_ARAVE</name>
<comment type="caution">
    <text evidence="1">The sequence shown here is derived from an EMBL/GenBank/DDBJ whole genome shotgun (WGS) entry which is preliminary data.</text>
</comment>
<protein>
    <submittedName>
        <fullName evidence="1">Uncharacterized protein</fullName>
    </submittedName>
</protein>
<evidence type="ECO:0000313" key="1">
    <source>
        <dbReference type="EMBL" id="GBN55498.1"/>
    </source>
</evidence>
<sequence length="113" mass="12516">MPRHCEGALWGMVKCRANSTTAALITVGEAEPYQVSRERAIFTGMSLEIARPAVGGDKCNEIGLKFSPDYYLSSTVEYPLQKFSPTPPPPWRHPYIFKEKNILSDPVNGTTAN</sequence>
<dbReference type="Proteomes" id="UP000499080">
    <property type="component" value="Unassembled WGS sequence"/>
</dbReference>
<proteinExistence type="predicted"/>
<dbReference type="AlphaFoldDB" id="A0A4Y2PUD2"/>
<dbReference type="EMBL" id="BGPR01012303">
    <property type="protein sequence ID" value="GBN55498.1"/>
    <property type="molecule type" value="Genomic_DNA"/>
</dbReference>
<evidence type="ECO:0000313" key="2">
    <source>
        <dbReference type="Proteomes" id="UP000499080"/>
    </source>
</evidence>
<reference evidence="1 2" key="1">
    <citation type="journal article" date="2019" name="Sci. Rep.">
        <title>Orb-weaving spider Araneus ventricosus genome elucidates the spidroin gene catalogue.</title>
        <authorList>
            <person name="Kono N."/>
            <person name="Nakamura H."/>
            <person name="Ohtoshi R."/>
            <person name="Moran D.A.P."/>
            <person name="Shinohara A."/>
            <person name="Yoshida Y."/>
            <person name="Fujiwara M."/>
            <person name="Mori M."/>
            <person name="Tomita M."/>
            <person name="Arakawa K."/>
        </authorList>
    </citation>
    <scope>NUCLEOTIDE SEQUENCE [LARGE SCALE GENOMIC DNA]</scope>
</reference>
<accession>A0A4Y2PUD2</accession>
<keyword evidence="2" id="KW-1185">Reference proteome</keyword>